<sequence length="451" mass="46428">MGSRDCDVLILGAGTAGLKAYKAAAARGAHTLIVERGPGGSTCTLVGCMPSKLLIAAGRAANQARGAAAFGVDTGAVTVDAARVWQRVRAERDRFVQAVLDDYHAIPADRVIHGVARFCAADAVMVGDTRVTARRGIVIATGGHPTVPELLDPVRHLVRTHETIFDLDGLPRALAVLGAGPLGLELGQAFARLGVSVTVIDGGESVGGLKDPAVNRAAVAALGREMTLALGVEAEASANDDGRARLTWEGGETTVDLILAATGRPPSLAELALETTGIALDEHGTPDFDPRSHRCGESAIFVAGDAGAWRPVLHEAARGGRIAGDVAAGGEPPRELPAFAIAFTEPNLVTVGCDFESLPEGSRIGAAKVSDNGRATVDGEDQGLVRLYGDANDRLIGAAIAAPGGEHLGHLVALAIERGTNVATFADQAWYHPAVEELLQAAARDLLGVDD</sequence>
<reference evidence="7 8" key="1">
    <citation type="submission" date="2021-07" db="EMBL/GenBank/DDBJ databases">
        <title>Sphingomonas sp.</title>
        <authorList>
            <person name="Feng G."/>
            <person name="Li J."/>
            <person name="Pan M."/>
        </authorList>
    </citation>
    <scope>NUCLEOTIDE SEQUENCE [LARGE SCALE GENOMIC DNA]</scope>
    <source>
        <strain evidence="7 8">RRHST34</strain>
    </source>
</reference>
<evidence type="ECO:0000259" key="6">
    <source>
        <dbReference type="Pfam" id="PF07992"/>
    </source>
</evidence>
<feature type="domain" description="Pyridine nucleotide-disulphide oxidoreductase dimerisation" evidence="5">
    <location>
        <begin position="341"/>
        <end position="442"/>
    </location>
</feature>
<proteinExistence type="inferred from homology"/>
<dbReference type="Pfam" id="PF07992">
    <property type="entry name" value="Pyr_redox_2"/>
    <property type="match status" value="1"/>
</dbReference>
<dbReference type="Pfam" id="PF02852">
    <property type="entry name" value="Pyr_redox_dim"/>
    <property type="match status" value="1"/>
</dbReference>
<dbReference type="Gene3D" id="3.30.390.30">
    <property type="match status" value="1"/>
</dbReference>
<protein>
    <submittedName>
        <fullName evidence="7">Dihydrolipoyl dehydrogenase</fullName>
        <ecNumber evidence="7">1.8.1.4</ecNumber>
    </submittedName>
</protein>
<dbReference type="EMBL" id="JAHXZN010000001">
    <property type="protein sequence ID" value="MBW6530007.1"/>
    <property type="molecule type" value="Genomic_DNA"/>
</dbReference>
<evidence type="ECO:0000259" key="5">
    <source>
        <dbReference type="Pfam" id="PF02852"/>
    </source>
</evidence>
<gene>
    <name evidence="7" type="ORF">KZ820_04610</name>
</gene>
<feature type="domain" description="FAD/NAD(P)-binding" evidence="6">
    <location>
        <begin position="7"/>
        <end position="307"/>
    </location>
</feature>
<dbReference type="PIRSF" id="PIRSF000350">
    <property type="entry name" value="Mercury_reductase_MerA"/>
    <property type="match status" value="1"/>
</dbReference>
<dbReference type="InterPro" id="IPR001100">
    <property type="entry name" value="Pyr_nuc-diS_OxRdtase"/>
</dbReference>
<keyword evidence="8" id="KW-1185">Reference proteome</keyword>
<organism evidence="7 8">
    <name type="scientific">Sphingomonas citri</name>
    <dbReference type="NCBI Taxonomy" id="2862499"/>
    <lineage>
        <taxon>Bacteria</taxon>
        <taxon>Pseudomonadati</taxon>
        <taxon>Pseudomonadota</taxon>
        <taxon>Alphaproteobacteria</taxon>
        <taxon>Sphingomonadales</taxon>
        <taxon>Sphingomonadaceae</taxon>
        <taxon>Sphingomonas</taxon>
    </lineage>
</organism>
<keyword evidence="4" id="KW-0274">FAD</keyword>
<dbReference type="InterPro" id="IPR036188">
    <property type="entry name" value="FAD/NAD-bd_sf"/>
</dbReference>
<evidence type="ECO:0000313" key="7">
    <source>
        <dbReference type="EMBL" id="MBW6530007.1"/>
    </source>
</evidence>
<dbReference type="NCBIfam" id="NF004939">
    <property type="entry name" value="PRK06292.1-1"/>
    <property type="match status" value="1"/>
</dbReference>
<evidence type="ECO:0000256" key="1">
    <source>
        <dbReference type="ARBA" id="ARBA00001974"/>
    </source>
</evidence>
<dbReference type="PRINTS" id="PR00411">
    <property type="entry name" value="PNDRDTASEI"/>
</dbReference>
<dbReference type="PANTHER" id="PTHR43014:SF4">
    <property type="entry name" value="PYRIDINE NUCLEOTIDE-DISULFIDE OXIDOREDUCTASE RCLA-RELATED"/>
    <property type="match status" value="1"/>
</dbReference>
<keyword evidence="7" id="KW-0560">Oxidoreductase</keyword>
<dbReference type="RefSeq" id="WP_219747453.1">
    <property type="nucleotide sequence ID" value="NZ_JAHXZN010000001.1"/>
</dbReference>
<keyword evidence="3" id="KW-0285">Flavoprotein</keyword>
<dbReference type="InterPro" id="IPR023753">
    <property type="entry name" value="FAD/NAD-binding_dom"/>
</dbReference>
<dbReference type="InterPro" id="IPR016156">
    <property type="entry name" value="FAD/NAD-linked_Rdtase_dimer_sf"/>
</dbReference>
<evidence type="ECO:0000313" key="8">
    <source>
        <dbReference type="Proteomes" id="UP000759103"/>
    </source>
</evidence>
<comment type="cofactor">
    <cofactor evidence="1">
        <name>FAD</name>
        <dbReference type="ChEBI" id="CHEBI:57692"/>
    </cofactor>
</comment>
<dbReference type="Gene3D" id="3.50.50.60">
    <property type="entry name" value="FAD/NAD(P)-binding domain"/>
    <property type="match status" value="2"/>
</dbReference>
<dbReference type="GO" id="GO:0004148">
    <property type="term" value="F:dihydrolipoyl dehydrogenase (NADH) activity"/>
    <property type="evidence" value="ECO:0007669"/>
    <property type="project" value="UniProtKB-EC"/>
</dbReference>
<dbReference type="SUPFAM" id="SSF55424">
    <property type="entry name" value="FAD/NAD-linked reductases, dimerisation (C-terminal) domain"/>
    <property type="match status" value="1"/>
</dbReference>
<comment type="caution">
    <text evidence="7">The sequence shown here is derived from an EMBL/GenBank/DDBJ whole genome shotgun (WGS) entry which is preliminary data.</text>
</comment>
<dbReference type="PANTHER" id="PTHR43014">
    <property type="entry name" value="MERCURIC REDUCTASE"/>
    <property type="match status" value="1"/>
</dbReference>
<evidence type="ECO:0000256" key="2">
    <source>
        <dbReference type="ARBA" id="ARBA00007532"/>
    </source>
</evidence>
<evidence type="ECO:0000256" key="3">
    <source>
        <dbReference type="ARBA" id="ARBA00022630"/>
    </source>
</evidence>
<dbReference type="EC" id="1.8.1.4" evidence="7"/>
<evidence type="ECO:0000256" key="4">
    <source>
        <dbReference type="ARBA" id="ARBA00022827"/>
    </source>
</evidence>
<dbReference type="SUPFAM" id="SSF51905">
    <property type="entry name" value="FAD/NAD(P)-binding domain"/>
    <property type="match status" value="1"/>
</dbReference>
<dbReference type="InterPro" id="IPR004099">
    <property type="entry name" value="Pyr_nucl-diS_OxRdtase_dimer"/>
</dbReference>
<name>A0ABS7BKK8_9SPHN</name>
<accession>A0ABS7BKK8</accession>
<dbReference type="Proteomes" id="UP000759103">
    <property type="component" value="Unassembled WGS sequence"/>
</dbReference>
<dbReference type="PRINTS" id="PR00368">
    <property type="entry name" value="FADPNR"/>
</dbReference>
<comment type="similarity">
    <text evidence="2">Belongs to the class-I pyridine nucleotide-disulfide oxidoreductase family.</text>
</comment>